<dbReference type="Proteomes" id="UP001165283">
    <property type="component" value="Unassembled WGS sequence"/>
</dbReference>
<evidence type="ECO:0000313" key="3">
    <source>
        <dbReference type="Proteomes" id="UP001165283"/>
    </source>
</evidence>
<sequence length="139" mass="15106">MLRGLATVNLYADDVAEAARWYAGFLGVEPYYSVPGPDGTPGYVEFRLGDYQHELGFIDRRFAPPGAANPAGGALANWHVDDIEATFAWLVEHGATEYEPITARTEGFVTAAVVDPFGNVLAIMSNPHYLEVLDKTGPF</sequence>
<dbReference type="PROSITE" id="PS51819">
    <property type="entry name" value="VOC"/>
    <property type="match status" value="1"/>
</dbReference>
<dbReference type="InterPro" id="IPR004360">
    <property type="entry name" value="Glyas_Fos-R_dOase_dom"/>
</dbReference>
<evidence type="ECO:0000259" key="1">
    <source>
        <dbReference type="PROSITE" id="PS51819"/>
    </source>
</evidence>
<dbReference type="RefSeq" id="WP_252444289.1">
    <property type="nucleotide sequence ID" value="NZ_JAGSOV010000066.1"/>
</dbReference>
<keyword evidence="3" id="KW-1185">Reference proteome</keyword>
<dbReference type="Gene3D" id="3.10.180.10">
    <property type="entry name" value="2,3-Dihydroxybiphenyl 1,2-Dioxygenase, domain 1"/>
    <property type="match status" value="1"/>
</dbReference>
<gene>
    <name evidence="2" type="ORF">KDL28_30790</name>
</gene>
<name>A0ABT1A8X5_9PSEU</name>
<comment type="caution">
    <text evidence="2">The sequence shown here is derived from an EMBL/GenBank/DDBJ whole genome shotgun (WGS) entry which is preliminary data.</text>
</comment>
<evidence type="ECO:0000313" key="2">
    <source>
        <dbReference type="EMBL" id="MCO1659467.1"/>
    </source>
</evidence>
<dbReference type="EMBL" id="JAGSOV010000066">
    <property type="protein sequence ID" value="MCO1659467.1"/>
    <property type="molecule type" value="Genomic_DNA"/>
</dbReference>
<protein>
    <submittedName>
        <fullName evidence="2">VOC family protein</fullName>
    </submittedName>
</protein>
<dbReference type="Pfam" id="PF00903">
    <property type="entry name" value="Glyoxalase"/>
    <property type="match status" value="1"/>
</dbReference>
<dbReference type="SUPFAM" id="SSF54593">
    <property type="entry name" value="Glyoxalase/Bleomycin resistance protein/Dihydroxybiphenyl dioxygenase"/>
    <property type="match status" value="1"/>
</dbReference>
<dbReference type="InterPro" id="IPR029068">
    <property type="entry name" value="Glyas_Bleomycin-R_OHBP_Dase"/>
</dbReference>
<accession>A0ABT1A8X5</accession>
<feature type="domain" description="VOC" evidence="1">
    <location>
        <begin position="4"/>
        <end position="126"/>
    </location>
</feature>
<reference evidence="2" key="1">
    <citation type="submission" date="2021-04" db="EMBL/GenBank/DDBJ databases">
        <title>Pseudonocardia sp. nov., isolated from sandy soil of mangrove forest.</title>
        <authorList>
            <person name="Zan Z."/>
            <person name="Huang R."/>
            <person name="Liu W."/>
        </authorList>
    </citation>
    <scope>NUCLEOTIDE SEQUENCE</scope>
    <source>
        <strain evidence="2">S2-4</strain>
    </source>
</reference>
<dbReference type="InterPro" id="IPR037523">
    <property type="entry name" value="VOC_core"/>
</dbReference>
<proteinExistence type="predicted"/>
<organism evidence="2 3">
    <name type="scientific">Pseudonocardia humida</name>
    <dbReference type="NCBI Taxonomy" id="2800819"/>
    <lineage>
        <taxon>Bacteria</taxon>
        <taxon>Bacillati</taxon>
        <taxon>Actinomycetota</taxon>
        <taxon>Actinomycetes</taxon>
        <taxon>Pseudonocardiales</taxon>
        <taxon>Pseudonocardiaceae</taxon>
        <taxon>Pseudonocardia</taxon>
    </lineage>
</organism>